<dbReference type="InterPro" id="IPR009211">
    <property type="entry name" value="TagJ"/>
</dbReference>
<proteinExistence type="predicted"/>
<dbReference type="KEGG" id="ssam:E3D00_01115"/>
<keyword evidence="2" id="KW-1185">Reference proteome</keyword>
<dbReference type="Gene3D" id="1.25.40.10">
    <property type="entry name" value="Tetratricopeptide repeat domain"/>
    <property type="match status" value="1"/>
</dbReference>
<protein>
    <submittedName>
        <fullName evidence="1">Tetratricopeptide repeat protein</fullName>
    </submittedName>
</protein>
<reference evidence="1 2" key="1">
    <citation type="submission" date="2019-03" db="EMBL/GenBank/DDBJ databases">
        <title>The complete genome sequence of Swingsia samuiensis NBRC107927(T).</title>
        <authorList>
            <person name="Chua K.-O."/>
            <person name="Chan K.-G."/>
            <person name="See-Too W.-S."/>
        </authorList>
    </citation>
    <scope>NUCLEOTIDE SEQUENCE [LARGE SCALE GENOMIC DNA]</scope>
    <source>
        <strain evidence="1 2">AH83</strain>
    </source>
</reference>
<dbReference type="InterPro" id="IPR011990">
    <property type="entry name" value="TPR-like_helical_dom_sf"/>
</dbReference>
<dbReference type="Pfam" id="PF14559">
    <property type="entry name" value="TPR_19"/>
    <property type="match status" value="1"/>
</dbReference>
<dbReference type="AlphaFoldDB" id="A0A4Y6UFK9"/>
<organism evidence="1 2">
    <name type="scientific">Swingsia samuiensis</name>
    <dbReference type="NCBI Taxonomy" id="1293412"/>
    <lineage>
        <taxon>Bacteria</taxon>
        <taxon>Pseudomonadati</taxon>
        <taxon>Pseudomonadota</taxon>
        <taxon>Alphaproteobacteria</taxon>
        <taxon>Acetobacterales</taxon>
        <taxon>Acetobacteraceae</taxon>
        <taxon>Swingsia</taxon>
    </lineage>
</organism>
<sequence>MTLSADTLFQQGDLEGAIAAATAAVKANPSDPAPRLLLAELSLFMGDLQRAETLIAALLSIDPNMSLVAAEFRQLLRAETQRRAILEEGAAPEFVLDPTPSQKESLRALTALRTGDTKAAIEAAQTAESLRVQASGSYVRSGKPTEFDDFRDADDILCGSIEILTTTGKCFWIPLESFIEITFHAPRRPRDLFWRRASVVVRGGPEGEVYLPALYYPSGNTNALRLGRETDWISDQGPVRGQGQRVFLAGEEALDILQAEEITFG</sequence>
<name>A0A4Y6UFK9_9PROT</name>
<dbReference type="Proteomes" id="UP000316313">
    <property type="component" value="Chromosome"/>
</dbReference>
<dbReference type="EMBL" id="CP038141">
    <property type="protein sequence ID" value="QDH16329.1"/>
    <property type="molecule type" value="Genomic_DNA"/>
</dbReference>
<dbReference type="SUPFAM" id="SSF144059">
    <property type="entry name" value="ImpE-like"/>
    <property type="match status" value="1"/>
</dbReference>
<accession>A0A4Y6UFK9</accession>
<dbReference type="RefSeq" id="WP_141459192.1">
    <property type="nucleotide sequence ID" value="NZ_CP038141.1"/>
</dbReference>
<dbReference type="Pfam" id="PF07024">
    <property type="entry name" value="ImpE"/>
    <property type="match status" value="1"/>
</dbReference>
<dbReference type="PIRSF" id="PIRSF029288">
    <property type="entry name" value="SciE_ImpE"/>
    <property type="match status" value="1"/>
</dbReference>
<gene>
    <name evidence="1" type="ORF">E3D00_01115</name>
</gene>
<evidence type="ECO:0000313" key="2">
    <source>
        <dbReference type="Proteomes" id="UP000316313"/>
    </source>
</evidence>
<evidence type="ECO:0000313" key="1">
    <source>
        <dbReference type="EMBL" id="QDH16329.1"/>
    </source>
</evidence>
<dbReference type="OrthoDB" id="5416084at2"/>